<sequence length="43" mass="4330">MIASTAEVTEAVGKGVRSFEGAEGNVSLDDLNACDGIIFGSPT</sequence>
<dbReference type="SUPFAM" id="SSF52218">
    <property type="entry name" value="Flavoproteins"/>
    <property type="match status" value="1"/>
</dbReference>
<keyword evidence="2" id="KW-1185">Reference proteome</keyword>
<reference evidence="1 2" key="1">
    <citation type="submission" date="2020-08" db="EMBL/GenBank/DDBJ databases">
        <title>Genomic Encyclopedia of Type Strains, Phase IV (KMG-IV): sequencing the most valuable type-strain genomes for metagenomic binning, comparative biology and taxonomic classification.</title>
        <authorList>
            <person name="Goeker M."/>
        </authorList>
    </citation>
    <scope>NUCLEOTIDE SEQUENCE [LARGE SCALE GENOMIC DNA]</scope>
    <source>
        <strain evidence="1 2">DSM 101806</strain>
    </source>
</reference>
<protein>
    <submittedName>
        <fullName evidence="1">Multimeric flavodoxin WrbA</fullName>
    </submittedName>
</protein>
<dbReference type="EMBL" id="JACIEH010000003">
    <property type="protein sequence ID" value="MBB4100761.1"/>
    <property type="molecule type" value="Genomic_DNA"/>
</dbReference>
<dbReference type="AlphaFoldDB" id="A0A7W6NZF2"/>
<comment type="caution">
    <text evidence="1">The sequence shown here is derived from an EMBL/GenBank/DDBJ whole genome shotgun (WGS) entry which is preliminary data.</text>
</comment>
<gene>
    <name evidence="1" type="ORF">GGR46_004333</name>
</gene>
<organism evidence="1 2">
    <name type="scientific">Sphingomonas kyeonggiensis</name>
    <dbReference type="NCBI Taxonomy" id="1268553"/>
    <lineage>
        <taxon>Bacteria</taxon>
        <taxon>Pseudomonadati</taxon>
        <taxon>Pseudomonadota</taxon>
        <taxon>Alphaproteobacteria</taxon>
        <taxon>Sphingomonadales</taxon>
        <taxon>Sphingomonadaceae</taxon>
        <taxon>Sphingomonas</taxon>
    </lineage>
</organism>
<evidence type="ECO:0000313" key="2">
    <source>
        <dbReference type="Proteomes" id="UP000557392"/>
    </source>
</evidence>
<dbReference type="InterPro" id="IPR029039">
    <property type="entry name" value="Flavoprotein-like_sf"/>
</dbReference>
<proteinExistence type="predicted"/>
<dbReference type="RefSeq" id="WP_281396618.1">
    <property type="nucleotide sequence ID" value="NZ_JACIEH010000003.1"/>
</dbReference>
<dbReference type="Gene3D" id="3.40.50.360">
    <property type="match status" value="1"/>
</dbReference>
<name>A0A7W6NZF2_9SPHN</name>
<accession>A0A7W6NZF2</accession>
<evidence type="ECO:0000313" key="1">
    <source>
        <dbReference type="EMBL" id="MBB4100761.1"/>
    </source>
</evidence>
<dbReference type="Proteomes" id="UP000557392">
    <property type="component" value="Unassembled WGS sequence"/>
</dbReference>